<gene>
    <name evidence="4" type="ORF">COX08_01910</name>
</gene>
<organism evidence="4 5">
    <name type="scientific">Candidatus Beckwithbacteria bacterium CG23_combo_of_CG06-09_8_20_14_all_34_8</name>
    <dbReference type="NCBI Taxonomy" id="1974497"/>
    <lineage>
        <taxon>Bacteria</taxon>
        <taxon>Candidatus Beckwithiibacteriota</taxon>
    </lineage>
</organism>
<dbReference type="PANTHER" id="PTHR44196">
    <property type="entry name" value="DEHYDROGENASE/REDUCTASE SDR FAMILY MEMBER 7B"/>
    <property type="match status" value="1"/>
</dbReference>
<dbReference type="SUPFAM" id="SSF51735">
    <property type="entry name" value="NAD(P)-binding Rossmann-fold domains"/>
    <property type="match status" value="1"/>
</dbReference>
<protein>
    <recommendedName>
        <fullName evidence="6">Short-chain dehydrogenase</fullName>
    </recommendedName>
</protein>
<keyword evidence="2" id="KW-0560">Oxidoreductase</keyword>
<accession>A0A2H0B6J5</accession>
<name>A0A2H0B6J5_9BACT</name>
<dbReference type="PRINTS" id="PR00081">
    <property type="entry name" value="GDHRDH"/>
</dbReference>
<dbReference type="CDD" id="cd05233">
    <property type="entry name" value="SDR_c"/>
    <property type="match status" value="1"/>
</dbReference>
<dbReference type="Proteomes" id="UP000229459">
    <property type="component" value="Unassembled WGS sequence"/>
</dbReference>
<evidence type="ECO:0000313" key="5">
    <source>
        <dbReference type="Proteomes" id="UP000229459"/>
    </source>
</evidence>
<dbReference type="Pfam" id="PF00106">
    <property type="entry name" value="adh_short"/>
    <property type="match status" value="1"/>
</dbReference>
<dbReference type="PANTHER" id="PTHR44196:SF1">
    <property type="entry name" value="DEHYDROGENASE_REDUCTASE SDR FAMILY MEMBER 7B"/>
    <property type="match status" value="1"/>
</dbReference>
<evidence type="ECO:0000256" key="1">
    <source>
        <dbReference type="ARBA" id="ARBA00006484"/>
    </source>
</evidence>
<dbReference type="PRINTS" id="PR00080">
    <property type="entry name" value="SDRFAMILY"/>
</dbReference>
<evidence type="ECO:0008006" key="6">
    <source>
        <dbReference type="Google" id="ProtNLM"/>
    </source>
</evidence>
<proteinExistence type="inferred from homology"/>
<dbReference type="EMBL" id="PCSR01000043">
    <property type="protein sequence ID" value="PIP53267.1"/>
    <property type="molecule type" value="Genomic_DNA"/>
</dbReference>
<dbReference type="GO" id="GO:0016491">
    <property type="term" value="F:oxidoreductase activity"/>
    <property type="evidence" value="ECO:0007669"/>
    <property type="project" value="UniProtKB-KW"/>
</dbReference>
<dbReference type="GO" id="GO:0016020">
    <property type="term" value="C:membrane"/>
    <property type="evidence" value="ECO:0007669"/>
    <property type="project" value="TreeGrafter"/>
</dbReference>
<dbReference type="Gene3D" id="3.40.50.720">
    <property type="entry name" value="NAD(P)-binding Rossmann-like Domain"/>
    <property type="match status" value="1"/>
</dbReference>
<dbReference type="InterPro" id="IPR002347">
    <property type="entry name" value="SDR_fam"/>
</dbReference>
<comment type="similarity">
    <text evidence="1 3">Belongs to the short-chain dehydrogenases/reductases (SDR) family.</text>
</comment>
<evidence type="ECO:0000313" key="4">
    <source>
        <dbReference type="EMBL" id="PIP53267.1"/>
    </source>
</evidence>
<evidence type="ECO:0000256" key="2">
    <source>
        <dbReference type="ARBA" id="ARBA00023002"/>
    </source>
</evidence>
<evidence type="ECO:0000256" key="3">
    <source>
        <dbReference type="RuleBase" id="RU000363"/>
    </source>
</evidence>
<comment type="caution">
    <text evidence="4">The sequence shown here is derived from an EMBL/GenBank/DDBJ whole genome shotgun (WGS) entry which is preliminary data.</text>
</comment>
<dbReference type="InterPro" id="IPR036291">
    <property type="entry name" value="NAD(P)-bd_dom_sf"/>
</dbReference>
<dbReference type="InterPro" id="IPR020904">
    <property type="entry name" value="Sc_DH/Rdtase_CS"/>
</dbReference>
<dbReference type="AlphaFoldDB" id="A0A2H0B6J5"/>
<reference evidence="4 5" key="1">
    <citation type="submission" date="2017-09" db="EMBL/GenBank/DDBJ databases">
        <title>Depth-based differentiation of microbial function through sediment-hosted aquifers and enrichment of novel symbionts in the deep terrestrial subsurface.</title>
        <authorList>
            <person name="Probst A.J."/>
            <person name="Ladd B."/>
            <person name="Jarett J.K."/>
            <person name="Geller-Mcgrath D.E."/>
            <person name="Sieber C.M."/>
            <person name="Emerson J.B."/>
            <person name="Anantharaman K."/>
            <person name="Thomas B.C."/>
            <person name="Malmstrom R."/>
            <person name="Stieglmeier M."/>
            <person name="Klingl A."/>
            <person name="Woyke T."/>
            <person name="Ryan C.M."/>
            <person name="Banfield J.F."/>
        </authorList>
    </citation>
    <scope>NUCLEOTIDE SEQUENCE [LARGE SCALE GENOMIC DNA]</scope>
    <source>
        <strain evidence="4">CG23_combo_of_CG06-09_8_20_14_all_34_8</strain>
    </source>
</reference>
<dbReference type="PROSITE" id="PS00061">
    <property type="entry name" value="ADH_SHORT"/>
    <property type="match status" value="1"/>
</dbReference>
<sequence length="240" mass="27140">MFNLEDKYALVTGSTDGLGKRIIIQLAKQGVNLIIHGRNDDKVDDFVNYLKLQFPNILVQSIICDFNHPNSIQGAFSKLNKLDILINNAGVWLEGDTIDAKHEQMLELINVNLAAPILVIRTLLPVLQKSPFAQILNIVSIAGVEIPAGFYHTTYSATKFGLQAFSEAMAKEFENKNLRVMGYYPGGMETNLFKKSGQDYKQHEPWMFDPQESVEAILFMLTRDKKINIKRMDLINHLQA</sequence>